<reference evidence="3" key="1">
    <citation type="journal article" date="2023" name="Commun. Biol.">
        <title>Genome analysis of Parmales, the sister group of diatoms, reveals the evolutionary specialization of diatoms from phago-mixotrophs to photoautotrophs.</title>
        <authorList>
            <person name="Ban H."/>
            <person name="Sato S."/>
            <person name="Yoshikawa S."/>
            <person name="Yamada K."/>
            <person name="Nakamura Y."/>
            <person name="Ichinomiya M."/>
            <person name="Sato N."/>
            <person name="Blanc-Mathieu R."/>
            <person name="Endo H."/>
            <person name="Kuwata A."/>
            <person name="Ogata H."/>
        </authorList>
    </citation>
    <scope>NUCLEOTIDE SEQUENCE [LARGE SCALE GENOMIC DNA]</scope>
    <source>
        <strain evidence="3">NIES 3699</strain>
    </source>
</reference>
<proteinExistence type="predicted"/>
<protein>
    <submittedName>
        <fullName evidence="2">Uncharacterized protein</fullName>
    </submittedName>
</protein>
<dbReference type="EMBL" id="BRXX01000590">
    <property type="protein sequence ID" value="GMH49192.1"/>
    <property type="molecule type" value="Genomic_DNA"/>
</dbReference>
<sequence>MSNIFLDKISTTAHMKKDEELESEPWRKVLVQPVAVPNLAHTGIRSSFTFTGMSTLRPDGTVSNACKRHIRREFRELPKQTTAYDPLDMSVRDKEKRLRKAQKLYKMKASREAEMLRRSSMLVQTGVDGGRGLGGGGGGEPGDEDGSVGSLDSMNYAEPELNQTQMSAALSVVKHRSTGVQENERQKKPFSEASLFTALLESQVGGGGADRWDLDEMM</sequence>
<dbReference type="Proteomes" id="UP001165160">
    <property type="component" value="Unassembled WGS sequence"/>
</dbReference>
<evidence type="ECO:0000313" key="2">
    <source>
        <dbReference type="EMBL" id="GMH49192.1"/>
    </source>
</evidence>
<comment type="caution">
    <text evidence="2">The sequence shown here is derived from an EMBL/GenBank/DDBJ whole genome shotgun (WGS) entry which is preliminary data.</text>
</comment>
<feature type="region of interest" description="Disordered" evidence="1">
    <location>
        <begin position="128"/>
        <end position="154"/>
    </location>
</feature>
<dbReference type="AlphaFoldDB" id="A0A9W6ZD98"/>
<gene>
    <name evidence="2" type="ORF">TrVE_jg11130</name>
</gene>
<accession>A0A9W6ZD98</accession>
<evidence type="ECO:0000256" key="1">
    <source>
        <dbReference type="SAM" id="MobiDB-lite"/>
    </source>
</evidence>
<keyword evidence="3" id="KW-1185">Reference proteome</keyword>
<feature type="compositionally biased region" description="Gly residues" evidence="1">
    <location>
        <begin position="128"/>
        <end position="140"/>
    </location>
</feature>
<organism evidence="2 3">
    <name type="scientific">Triparma verrucosa</name>
    <dbReference type="NCBI Taxonomy" id="1606542"/>
    <lineage>
        <taxon>Eukaryota</taxon>
        <taxon>Sar</taxon>
        <taxon>Stramenopiles</taxon>
        <taxon>Ochrophyta</taxon>
        <taxon>Bolidophyceae</taxon>
        <taxon>Parmales</taxon>
        <taxon>Triparmaceae</taxon>
        <taxon>Triparma</taxon>
    </lineage>
</organism>
<evidence type="ECO:0000313" key="3">
    <source>
        <dbReference type="Proteomes" id="UP001165160"/>
    </source>
</evidence>
<name>A0A9W6ZD98_9STRA</name>